<dbReference type="InParanoid" id="A0A1U8AM26"/>
<dbReference type="GO" id="GO:0004014">
    <property type="term" value="F:adenosylmethionine decarboxylase activity"/>
    <property type="evidence" value="ECO:0000318"/>
    <property type="project" value="GO_Central"/>
</dbReference>
<dbReference type="InterPro" id="IPR001985">
    <property type="entry name" value="S-AdoMet_decarboxylase_euk"/>
</dbReference>
<evidence type="ECO:0000256" key="5">
    <source>
        <dbReference type="ARBA" id="ARBA00022691"/>
    </source>
</evidence>
<keyword evidence="11" id="KW-0456">Lyase</keyword>
<dbReference type="GeneID" id="104605387"/>
<evidence type="ECO:0000256" key="9">
    <source>
        <dbReference type="ARBA" id="ARBA00023115"/>
    </source>
</evidence>
<protein>
    <recommendedName>
        <fullName evidence="4">adenosylmethionine decarboxylase</fullName>
        <ecNumber evidence="4">4.1.1.50</ecNumber>
    </recommendedName>
</protein>
<reference evidence="16" key="1">
    <citation type="submission" date="2025-08" db="UniProtKB">
        <authorList>
            <consortium name="RefSeq"/>
        </authorList>
    </citation>
    <scope>IDENTIFICATION</scope>
</reference>
<dbReference type="PANTHER" id="PTHR11570:SF0">
    <property type="entry name" value="S-ADENOSYLMETHIONINE DECARBOXYLASE PROENZYME"/>
    <property type="match status" value="1"/>
</dbReference>
<keyword evidence="9" id="KW-0620">Polyamine biosynthesis</keyword>
<dbReference type="STRING" id="4432.A0A1U8AM26"/>
<evidence type="ECO:0000256" key="7">
    <source>
        <dbReference type="ARBA" id="ARBA00022813"/>
    </source>
</evidence>
<dbReference type="EC" id="4.1.1.50" evidence="4"/>
<dbReference type="SUPFAM" id="SSF56276">
    <property type="entry name" value="S-adenosylmethionine decarboxylase"/>
    <property type="match status" value="1"/>
</dbReference>
<keyword evidence="12" id="KW-0704">Schiff base</keyword>
<evidence type="ECO:0000313" key="16">
    <source>
        <dbReference type="RefSeq" id="XP_010268432.1"/>
    </source>
</evidence>
<dbReference type="Gene3D" id="3.30.360.50">
    <property type="entry name" value="S-adenosylmethionine decarboxylase"/>
    <property type="match status" value="1"/>
</dbReference>
<dbReference type="Pfam" id="PF01536">
    <property type="entry name" value="SAM_decarbox"/>
    <property type="match status" value="1"/>
</dbReference>
<dbReference type="KEGG" id="nnu:104605387"/>
<comment type="pathway">
    <text evidence="2">Amine and polyamine biosynthesis; S-adenosylmethioninamine biosynthesis; S-adenosylmethioninamine from S-adenosyl-L-methionine: step 1/1.</text>
</comment>
<dbReference type="PROSITE" id="PS01336">
    <property type="entry name" value="ADOMETDC"/>
    <property type="match status" value="1"/>
</dbReference>
<keyword evidence="7" id="KW-0068">Autocatalytic cleavage</keyword>
<dbReference type="GO" id="GO:0099402">
    <property type="term" value="P:plant organ development"/>
    <property type="evidence" value="ECO:0007669"/>
    <property type="project" value="UniProtKB-ARBA"/>
</dbReference>
<evidence type="ECO:0000256" key="3">
    <source>
        <dbReference type="ARBA" id="ARBA00008466"/>
    </source>
</evidence>
<evidence type="ECO:0000256" key="1">
    <source>
        <dbReference type="ARBA" id="ARBA00001928"/>
    </source>
</evidence>
<keyword evidence="8" id="KW-0745">Spermidine biosynthesis</keyword>
<evidence type="ECO:0000256" key="4">
    <source>
        <dbReference type="ARBA" id="ARBA00012357"/>
    </source>
</evidence>
<keyword evidence="6" id="KW-0210">Decarboxylase</keyword>
<evidence type="ECO:0000256" key="11">
    <source>
        <dbReference type="ARBA" id="ARBA00023239"/>
    </source>
</evidence>
<keyword evidence="15" id="KW-1185">Reference proteome</keyword>
<keyword evidence="13" id="KW-0670">Pyruvate</keyword>
<accession>A0A1U8AM26</accession>
<evidence type="ECO:0000256" key="8">
    <source>
        <dbReference type="ARBA" id="ARBA00023066"/>
    </source>
</evidence>
<evidence type="ECO:0000256" key="12">
    <source>
        <dbReference type="ARBA" id="ARBA00023270"/>
    </source>
</evidence>
<dbReference type="GO" id="GO:0006597">
    <property type="term" value="P:spermine biosynthetic process"/>
    <property type="evidence" value="ECO:0000318"/>
    <property type="project" value="GO_Central"/>
</dbReference>
<dbReference type="OMA" id="RNWHIYS"/>
<dbReference type="eggNOG" id="KOG0788">
    <property type="taxonomic scope" value="Eukaryota"/>
</dbReference>
<dbReference type="AlphaFoldDB" id="A0A1U8AM26"/>
<comment type="catalytic activity">
    <reaction evidence="14">
        <text>S-adenosyl-L-methionine + H(+) = S-adenosyl 3-(methylsulfanyl)propylamine + CO2</text>
        <dbReference type="Rhea" id="RHEA:15981"/>
        <dbReference type="ChEBI" id="CHEBI:15378"/>
        <dbReference type="ChEBI" id="CHEBI:16526"/>
        <dbReference type="ChEBI" id="CHEBI:57443"/>
        <dbReference type="ChEBI" id="CHEBI:59789"/>
        <dbReference type="EC" id="4.1.1.50"/>
    </reaction>
</comment>
<dbReference type="NCBIfam" id="TIGR00535">
    <property type="entry name" value="SAM_DCase"/>
    <property type="match status" value="1"/>
</dbReference>
<dbReference type="InterPro" id="IPR016067">
    <property type="entry name" value="S-AdoMet_deCO2ase_core"/>
</dbReference>
<dbReference type="OrthoDB" id="1068353at2759"/>
<name>A0A1U8AM26_NELNU</name>
<dbReference type="GO" id="GO:0005829">
    <property type="term" value="C:cytosol"/>
    <property type="evidence" value="ECO:0000318"/>
    <property type="project" value="GO_Central"/>
</dbReference>
<sequence length="390" mass="42279">MAVVLGDTNTQPPQSSAIGFEGFEKRLEITFTEAPVFVDPQGLGLRALTRAQLDSILEPARCTIVDQLSNSEFDSYVLSESSLFVYPLKIILKTCGTTKLLLSIPPILELANSLTLSVYSVKYSRGSFIFPNAQPAPHTSFSEEVAVLNGFFGNLPSGGQAYVTGDPAVPNRNWHVYAASQKPPMSSMNDQTAAVTLEMCMTGLDRECASVFFKKSEDYTAKEMTKLAGISDILPSHEICDFDFDPCGYSMNAIDGGAYSTIHVTPEDGFSYASYEAMGLDPGSVGLEPLLRRVLRCFRPAQFSIAVTHFGGGAEEWGDDVSVEGYRCENVVKQEMPGGGCVLYRCFTGAEKGCVLFSSSPKSILHCWEDVVAEEEMESVVACHCVSSLA</sequence>
<keyword evidence="5" id="KW-0949">S-adenosyl-L-methionine</keyword>
<dbReference type="Gene3D" id="3.60.90.10">
    <property type="entry name" value="S-adenosylmethionine decarboxylase"/>
    <property type="match status" value="1"/>
</dbReference>
<dbReference type="GO" id="GO:0008295">
    <property type="term" value="P:spermidine biosynthetic process"/>
    <property type="evidence" value="ECO:0000318"/>
    <property type="project" value="GO_Central"/>
</dbReference>
<evidence type="ECO:0000256" key="10">
    <source>
        <dbReference type="ARBA" id="ARBA00023145"/>
    </source>
</evidence>
<proteinExistence type="inferred from homology"/>
<gene>
    <name evidence="16" type="primary">LOC104605387</name>
</gene>
<dbReference type="InterPro" id="IPR048283">
    <property type="entry name" value="AdoMetDC-like"/>
</dbReference>
<dbReference type="UniPathway" id="UPA00331">
    <property type="reaction ID" value="UER00451"/>
</dbReference>
<dbReference type="InterPro" id="IPR018166">
    <property type="entry name" value="S-AdoMet_deCO2ase_CS"/>
</dbReference>
<dbReference type="RefSeq" id="XP_010268432.1">
    <property type="nucleotide sequence ID" value="XM_010270130.2"/>
</dbReference>
<dbReference type="Proteomes" id="UP000189703">
    <property type="component" value="Unplaced"/>
</dbReference>
<evidence type="ECO:0000256" key="2">
    <source>
        <dbReference type="ARBA" id="ARBA00004911"/>
    </source>
</evidence>
<dbReference type="FunFam" id="3.60.90.10:FF:000002">
    <property type="entry name" value="S-adenosylmethionine decarboxylase proenzyme"/>
    <property type="match status" value="1"/>
</dbReference>
<dbReference type="FunFam" id="3.30.360.50:FF:000001">
    <property type="entry name" value="S-adenosylmethionine decarboxylase proenzyme"/>
    <property type="match status" value="1"/>
</dbReference>
<organism evidence="15 16">
    <name type="scientific">Nelumbo nucifera</name>
    <name type="common">Sacred lotus</name>
    <dbReference type="NCBI Taxonomy" id="4432"/>
    <lineage>
        <taxon>Eukaryota</taxon>
        <taxon>Viridiplantae</taxon>
        <taxon>Streptophyta</taxon>
        <taxon>Embryophyta</taxon>
        <taxon>Tracheophyta</taxon>
        <taxon>Spermatophyta</taxon>
        <taxon>Magnoliopsida</taxon>
        <taxon>Proteales</taxon>
        <taxon>Nelumbonaceae</taxon>
        <taxon>Nelumbo</taxon>
    </lineage>
</organism>
<comment type="similarity">
    <text evidence="3">Belongs to the eukaryotic AdoMetDC family.</text>
</comment>
<evidence type="ECO:0000313" key="15">
    <source>
        <dbReference type="Proteomes" id="UP000189703"/>
    </source>
</evidence>
<evidence type="ECO:0000256" key="13">
    <source>
        <dbReference type="ARBA" id="ARBA00023317"/>
    </source>
</evidence>
<keyword evidence="10" id="KW-0865">Zymogen</keyword>
<evidence type="ECO:0000256" key="6">
    <source>
        <dbReference type="ARBA" id="ARBA00022793"/>
    </source>
</evidence>
<comment type="cofactor">
    <cofactor evidence="1">
        <name>pyruvate</name>
        <dbReference type="ChEBI" id="CHEBI:15361"/>
    </cofactor>
</comment>
<dbReference type="PANTHER" id="PTHR11570">
    <property type="entry name" value="S-ADENOSYLMETHIONINE DECARBOXYLASE"/>
    <property type="match status" value="1"/>
</dbReference>
<evidence type="ECO:0000256" key="14">
    <source>
        <dbReference type="ARBA" id="ARBA00048112"/>
    </source>
</evidence>